<reference evidence="1 2" key="1">
    <citation type="submission" date="2024-09" db="EMBL/GenBank/DDBJ databases">
        <authorList>
            <person name="Sun Q."/>
            <person name="Mori K."/>
        </authorList>
    </citation>
    <scope>NUCLEOTIDE SEQUENCE [LARGE SCALE GENOMIC DNA]</scope>
    <source>
        <strain evidence="1 2">CCM 7650</strain>
    </source>
</reference>
<keyword evidence="2" id="KW-1185">Reference proteome</keyword>
<gene>
    <name evidence="1" type="ORF">ACFFIP_06750</name>
</gene>
<protein>
    <submittedName>
        <fullName evidence="1">M91 family zinc metallopeptidase</fullName>
    </submittedName>
</protein>
<comment type="caution">
    <text evidence="1">The sequence shown here is derived from an EMBL/GenBank/DDBJ whole genome shotgun (WGS) entry which is preliminary data.</text>
</comment>
<name>A0ABV6FRZ4_9BACT</name>
<dbReference type="EMBL" id="JBHLWI010000014">
    <property type="protein sequence ID" value="MFC0262377.1"/>
    <property type="molecule type" value="Genomic_DNA"/>
</dbReference>
<sequence length="170" mass="18253">MGTFTTKTEQLTQEKVNGYLGKVKGALDDSNAVTSGQGLLRQLEGSDFNYTIQKGRNRFEPSSVARAGLALQAPSMAAMAGSGGDIFWKPGTSNSGPNQLGNTARPSFIGLTHELGHASMAEQGRKDFLFFAPGHADPNLSRVTNDEFNAVHIENHLPYYHNDPITAVGM</sequence>
<dbReference type="Proteomes" id="UP001589797">
    <property type="component" value="Unassembled WGS sequence"/>
</dbReference>
<evidence type="ECO:0000313" key="1">
    <source>
        <dbReference type="EMBL" id="MFC0262377.1"/>
    </source>
</evidence>
<dbReference type="InterPro" id="IPR028208">
    <property type="entry name" value="Effector_pro_NleD-like"/>
</dbReference>
<organism evidence="1 2">
    <name type="scientific">Fontibacter flavus</name>
    <dbReference type="NCBI Taxonomy" id="654838"/>
    <lineage>
        <taxon>Bacteria</taxon>
        <taxon>Pseudomonadati</taxon>
        <taxon>Bacteroidota</taxon>
        <taxon>Cytophagia</taxon>
        <taxon>Cytophagales</taxon>
        <taxon>Cyclobacteriaceae</taxon>
        <taxon>Fontibacter</taxon>
    </lineage>
</organism>
<accession>A0ABV6FRZ4</accession>
<evidence type="ECO:0000313" key="2">
    <source>
        <dbReference type="Proteomes" id="UP001589797"/>
    </source>
</evidence>
<proteinExistence type="predicted"/>
<dbReference type="RefSeq" id="WP_382386817.1">
    <property type="nucleotide sequence ID" value="NZ_JBHLWI010000014.1"/>
</dbReference>
<dbReference type="Pfam" id="PF14891">
    <property type="entry name" value="Peptidase_M91"/>
    <property type="match status" value="1"/>
</dbReference>